<organism evidence="1 2">
    <name type="scientific">Xylaria bambusicola</name>
    <dbReference type="NCBI Taxonomy" id="326684"/>
    <lineage>
        <taxon>Eukaryota</taxon>
        <taxon>Fungi</taxon>
        <taxon>Dikarya</taxon>
        <taxon>Ascomycota</taxon>
        <taxon>Pezizomycotina</taxon>
        <taxon>Sordariomycetes</taxon>
        <taxon>Xylariomycetidae</taxon>
        <taxon>Xylariales</taxon>
        <taxon>Xylariaceae</taxon>
        <taxon>Xylaria</taxon>
    </lineage>
</organism>
<dbReference type="EMBL" id="JAWHQM010000001">
    <property type="protein sequence ID" value="KAK5624655.1"/>
    <property type="molecule type" value="Genomic_DNA"/>
</dbReference>
<dbReference type="SUPFAM" id="SSF54211">
    <property type="entry name" value="Ribosomal protein S5 domain 2-like"/>
    <property type="match status" value="1"/>
</dbReference>
<reference evidence="1 2" key="1">
    <citation type="submission" date="2023-10" db="EMBL/GenBank/DDBJ databases">
        <title>Draft genome sequence of Xylaria bambusicola isolate GMP-LS, the root and basal stem rot pathogen of sugarcane in Indonesia.</title>
        <authorList>
            <person name="Selvaraj P."/>
            <person name="Muralishankar V."/>
            <person name="Muruganantham S."/>
            <person name="Sp S."/>
            <person name="Haryani S."/>
            <person name="Lau K.J.X."/>
            <person name="Naqvi N.I."/>
        </authorList>
    </citation>
    <scope>NUCLEOTIDE SEQUENCE [LARGE SCALE GENOMIC DNA]</scope>
    <source>
        <strain evidence="1">GMP-LS</strain>
    </source>
</reference>
<dbReference type="Gene3D" id="3.30.230.70">
    <property type="entry name" value="GHMP Kinase, N-terminal domain"/>
    <property type="match status" value="1"/>
</dbReference>
<name>A0AAN7U3Q4_9PEZI</name>
<keyword evidence="2" id="KW-1185">Reference proteome</keyword>
<gene>
    <name evidence="1" type="ORF">RRF57_000371</name>
</gene>
<evidence type="ECO:0000313" key="1">
    <source>
        <dbReference type="EMBL" id="KAK5624655.1"/>
    </source>
</evidence>
<comment type="caution">
    <text evidence="1">The sequence shown here is derived from an EMBL/GenBank/DDBJ whole genome shotgun (WGS) entry which is preliminary data.</text>
</comment>
<accession>A0AAN7U3Q4</accession>
<evidence type="ECO:0000313" key="2">
    <source>
        <dbReference type="Proteomes" id="UP001305414"/>
    </source>
</evidence>
<dbReference type="InterPro" id="IPR020568">
    <property type="entry name" value="Ribosomal_Su5_D2-typ_SF"/>
</dbReference>
<proteinExistence type="predicted"/>
<sequence>MTVATEPEALLSHLHKTDGSATYSYAGYTVVGAVNGPIESQKRDELPEEAIIDVIVRPAAGVGGMLKTHQIPLCFDEDES</sequence>
<dbReference type="GO" id="GO:0000176">
    <property type="term" value="C:nuclear exosome (RNase complex)"/>
    <property type="evidence" value="ECO:0007669"/>
    <property type="project" value="UniProtKB-ARBA"/>
</dbReference>
<protein>
    <submittedName>
        <fullName evidence="1">Uncharacterized protein</fullName>
    </submittedName>
</protein>
<dbReference type="Proteomes" id="UP001305414">
    <property type="component" value="Unassembled WGS sequence"/>
</dbReference>
<dbReference type="InterPro" id="IPR027408">
    <property type="entry name" value="PNPase/RNase_PH_dom_sf"/>
</dbReference>
<dbReference type="AlphaFoldDB" id="A0AAN7U3Q4"/>